<keyword evidence="2" id="KW-1185">Reference proteome</keyword>
<reference evidence="1 2" key="1">
    <citation type="journal article" date="2015" name="Genome Biol.">
        <title>Comparative genomics of Steinernema reveals deeply conserved gene regulatory networks.</title>
        <authorList>
            <person name="Dillman A.R."/>
            <person name="Macchietto M."/>
            <person name="Porter C.F."/>
            <person name="Rogers A."/>
            <person name="Williams B."/>
            <person name="Antoshechkin I."/>
            <person name="Lee M.M."/>
            <person name="Goodwin Z."/>
            <person name="Lu X."/>
            <person name="Lewis E.E."/>
            <person name="Goodrich-Blair H."/>
            <person name="Stock S.P."/>
            <person name="Adams B.J."/>
            <person name="Sternberg P.W."/>
            <person name="Mortazavi A."/>
        </authorList>
    </citation>
    <scope>NUCLEOTIDE SEQUENCE [LARGE SCALE GENOMIC DNA]</scope>
    <source>
        <strain evidence="1 2">ALL</strain>
    </source>
</reference>
<gene>
    <name evidence="1" type="ORF">L596_021582</name>
</gene>
<dbReference type="Proteomes" id="UP000298663">
    <property type="component" value="Unassembled WGS sequence"/>
</dbReference>
<protein>
    <submittedName>
        <fullName evidence="1">Uncharacterized protein</fullName>
    </submittedName>
</protein>
<accession>A0A4U5MJ72</accession>
<sequence length="94" mass="10193">MYSNLRRFSQGSCAETTPRATLDCGVTSVFDVGSVNCAGLSLLISRGAILLIGLSTQLPLGSHNATVLIWPFFPCRTALIFSITYEFRGRSFSI</sequence>
<evidence type="ECO:0000313" key="1">
    <source>
        <dbReference type="EMBL" id="TKR69417.1"/>
    </source>
</evidence>
<proteinExistence type="predicted"/>
<dbReference type="AlphaFoldDB" id="A0A4U5MJ72"/>
<organism evidence="1 2">
    <name type="scientific">Steinernema carpocapsae</name>
    <name type="common">Entomopathogenic nematode</name>
    <dbReference type="NCBI Taxonomy" id="34508"/>
    <lineage>
        <taxon>Eukaryota</taxon>
        <taxon>Metazoa</taxon>
        <taxon>Ecdysozoa</taxon>
        <taxon>Nematoda</taxon>
        <taxon>Chromadorea</taxon>
        <taxon>Rhabditida</taxon>
        <taxon>Tylenchina</taxon>
        <taxon>Panagrolaimomorpha</taxon>
        <taxon>Strongyloidoidea</taxon>
        <taxon>Steinernematidae</taxon>
        <taxon>Steinernema</taxon>
    </lineage>
</organism>
<comment type="caution">
    <text evidence="1">The sequence shown here is derived from an EMBL/GenBank/DDBJ whole genome shotgun (WGS) entry which is preliminary data.</text>
</comment>
<name>A0A4U5MJ72_STECR</name>
<reference evidence="1 2" key="2">
    <citation type="journal article" date="2019" name="G3 (Bethesda)">
        <title>Hybrid Assembly of the Genome of the Entomopathogenic Nematode Steinernema carpocapsae Identifies the X-Chromosome.</title>
        <authorList>
            <person name="Serra L."/>
            <person name="Macchietto M."/>
            <person name="Macias-Munoz A."/>
            <person name="McGill C.J."/>
            <person name="Rodriguez I.M."/>
            <person name="Rodriguez B."/>
            <person name="Murad R."/>
            <person name="Mortazavi A."/>
        </authorList>
    </citation>
    <scope>NUCLEOTIDE SEQUENCE [LARGE SCALE GENOMIC DNA]</scope>
    <source>
        <strain evidence="1 2">ALL</strain>
    </source>
</reference>
<evidence type="ECO:0000313" key="2">
    <source>
        <dbReference type="Proteomes" id="UP000298663"/>
    </source>
</evidence>
<dbReference type="EMBL" id="AZBU02000007">
    <property type="protein sequence ID" value="TKR69417.1"/>
    <property type="molecule type" value="Genomic_DNA"/>
</dbReference>